<dbReference type="EMBL" id="NKXO01000048">
    <property type="protein sequence ID" value="PKQ66441.1"/>
    <property type="molecule type" value="Genomic_DNA"/>
</dbReference>
<keyword evidence="2" id="KW-1185">Reference proteome</keyword>
<evidence type="ECO:0000313" key="1">
    <source>
        <dbReference type="EMBL" id="PKQ66441.1"/>
    </source>
</evidence>
<proteinExistence type="predicted"/>
<reference evidence="1 2" key="1">
    <citation type="submission" date="2017-06" db="EMBL/GenBank/DDBJ databases">
        <title>Raineya orbicola gen. nov., sp. nov. a slightly thermophilic bacterium of the phylum Bacteroidetes and the description of Raineyaceae fam. nov.</title>
        <authorList>
            <person name="Albuquerque L."/>
            <person name="Polonia A.R.M."/>
            <person name="Barroso C."/>
            <person name="Froufe H.J.C."/>
            <person name="Lage O."/>
            <person name="Lobo-Da-Cunha A."/>
            <person name="Egas C."/>
            <person name="Da Costa M.S."/>
        </authorList>
    </citation>
    <scope>NUCLEOTIDE SEQUENCE [LARGE SCALE GENOMIC DNA]</scope>
    <source>
        <strain evidence="1 2">SPSPC-11</strain>
    </source>
</reference>
<gene>
    <name evidence="1" type="ORF">Rain11_2392</name>
</gene>
<protein>
    <submittedName>
        <fullName evidence="1">Uncharacterized protein</fullName>
    </submittedName>
</protein>
<name>A0A2N3I800_9BACT</name>
<dbReference type="RefSeq" id="WP_101359654.1">
    <property type="nucleotide sequence ID" value="NZ_NKXO01000048.1"/>
</dbReference>
<accession>A0A2N3I800</accession>
<dbReference type="Proteomes" id="UP000233387">
    <property type="component" value="Unassembled WGS sequence"/>
</dbReference>
<comment type="caution">
    <text evidence="1">The sequence shown here is derived from an EMBL/GenBank/DDBJ whole genome shotgun (WGS) entry which is preliminary data.</text>
</comment>
<organism evidence="1 2">
    <name type="scientific">Raineya orbicola</name>
    <dbReference type="NCBI Taxonomy" id="2016530"/>
    <lineage>
        <taxon>Bacteria</taxon>
        <taxon>Pseudomonadati</taxon>
        <taxon>Bacteroidota</taxon>
        <taxon>Cytophagia</taxon>
        <taxon>Cytophagales</taxon>
        <taxon>Raineyaceae</taxon>
        <taxon>Raineya</taxon>
    </lineage>
</organism>
<sequence length="119" mass="13596">MLKHFDKVEKIQALNFTFTGIPNEEVESSIRIDKGWSRIVGIGVVSEFYREPSTIEEATFDGKSVDLLPKGLFSGILQGFDVDYMPCEITNMDLKEVKIKIRDLIATARRVQIFLILDR</sequence>
<evidence type="ECO:0000313" key="2">
    <source>
        <dbReference type="Proteomes" id="UP000233387"/>
    </source>
</evidence>
<dbReference type="AlphaFoldDB" id="A0A2N3I800"/>